<name>A0ABR0ADT0_9CRUS</name>
<reference evidence="1 2" key="1">
    <citation type="journal article" date="2023" name="Nucleic Acids Res.">
        <title>The hologenome of Daphnia magna reveals possible DNA methylation and microbiome-mediated evolution of the host genome.</title>
        <authorList>
            <person name="Chaturvedi A."/>
            <person name="Li X."/>
            <person name="Dhandapani V."/>
            <person name="Marshall H."/>
            <person name="Kissane S."/>
            <person name="Cuenca-Cambronero M."/>
            <person name="Asole G."/>
            <person name="Calvet F."/>
            <person name="Ruiz-Romero M."/>
            <person name="Marangio P."/>
            <person name="Guigo R."/>
            <person name="Rago D."/>
            <person name="Mirbahai L."/>
            <person name="Eastwood N."/>
            <person name="Colbourne J.K."/>
            <person name="Zhou J."/>
            <person name="Mallon E."/>
            <person name="Orsini L."/>
        </authorList>
    </citation>
    <scope>NUCLEOTIDE SEQUENCE [LARGE SCALE GENOMIC DNA]</scope>
    <source>
        <strain evidence="1">LRV0_1</strain>
    </source>
</reference>
<sequence length="95" mass="10677">MEDTCLQIAAGTGIQTPKTAERISLKKRFTQRLTELYSTGKEENHQTRKPEKNLSTISMNVDLHTVSPVRMSPVDVKQSSGDSAWSHDGVFMERI</sequence>
<dbReference type="EMBL" id="JAOYFB010000037">
    <property type="protein sequence ID" value="KAK4023286.1"/>
    <property type="molecule type" value="Genomic_DNA"/>
</dbReference>
<evidence type="ECO:0000313" key="2">
    <source>
        <dbReference type="Proteomes" id="UP001234178"/>
    </source>
</evidence>
<accession>A0ABR0ADT0</accession>
<organism evidence="1 2">
    <name type="scientific">Daphnia magna</name>
    <dbReference type="NCBI Taxonomy" id="35525"/>
    <lineage>
        <taxon>Eukaryota</taxon>
        <taxon>Metazoa</taxon>
        <taxon>Ecdysozoa</taxon>
        <taxon>Arthropoda</taxon>
        <taxon>Crustacea</taxon>
        <taxon>Branchiopoda</taxon>
        <taxon>Diplostraca</taxon>
        <taxon>Cladocera</taxon>
        <taxon>Anomopoda</taxon>
        <taxon>Daphniidae</taxon>
        <taxon>Daphnia</taxon>
    </lineage>
</organism>
<keyword evidence="2" id="KW-1185">Reference proteome</keyword>
<gene>
    <name evidence="1" type="ORF">OUZ56_008704</name>
</gene>
<comment type="caution">
    <text evidence="1">The sequence shown here is derived from an EMBL/GenBank/DDBJ whole genome shotgun (WGS) entry which is preliminary data.</text>
</comment>
<protein>
    <submittedName>
        <fullName evidence="1">Uncharacterized protein</fullName>
    </submittedName>
</protein>
<evidence type="ECO:0000313" key="1">
    <source>
        <dbReference type="EMBL" id="KAK4023286.1"/>
    </source>
</evidence>
<dbReference type="Proteomes" id="UP001234178">
    <property type="component" value="Unassembled WGS sequence"/>
</dbReference>
<proteinExistence type="predicted"/>